<keyword evidence="1" id="KW-1185">Reference proteome</keyword>
<name>A0A6P6WZZ0_COFAR</name>
<protein>
    <submittedName>
        <fullName evidence="2">F-box/kelch-repeat protein At3g23880-like</fullName>
    </submittedName>
</protein>
<dbReference type="OrthoDB" id="1244201at2759"/>
<gene>
    <name evidence="2" type="primary">LOC113737972</name>
</gene>
<dbReference type="NCBIfam" id="TIGR01640">
    <property type="entry name" value="F_box_assoc_1"/>
    <property type="match status" value="1"/>
</dbReference>
<dbReference type="RefSeq" id="XP_027120905.1">
    <property type="nucleotide sequence ID" value="XM_027265104.1"/>
</dbReference>
<dbReference type="AlphaFoldDB" id="A0A6P6WZZ0"/>
<evidence type="ECO:0000313" key="1">
    <source>
        <dbReference type="Proteomes" id="UP001652660"/>
    </source>
</evidence>
<dbReference type="PANTHER" id="PTHR31672">
    <property type="entry name" value="BNACNNG10540D PROTEIN"/>
    <property type="match status" value="1"/>
</dbReference>
<proteinExistence type="predicted"/>
<reference evidence="1" key="1">
    <citation type="journal article" date="2025" name="Foods">
        <title>Unveiling the Microbial Signatures of Arabica Coffee Cherries: Insights into Ripeness Specific Diversity, Functional Traits, and Implications for Quality and Safety.</title>
        <authorList>
            <consortium name="RefSeq"/>
            <person name="Tenea G.N."/>
            <person name="Cifuentes V."/>
            <person name="Reyes P."/>
            <person name="Cevallos-Vallejos M."/>
        </authorList>
    </citation>
    <scope>NUCLEOTIDE SEQUENCE [LARGE SCALE GENOMIC DNA]</scope>
</reference>
<sequence>MNYSTYDSIPRPINSEDLKKHIQEQLTYWVCIATQKRHLFLWNPSNRKYKRLPDSGLEFRYTDSTAVHSCLLTYGFGHDELHDDYKVVANLVLCLVLDPGEQVVKVFTQRTNSWERNQGAKHILVLQDWRVTTKTGGTFSNDKLHWTPNSGSYYHRCEKEIVSLDLANESSGEVELTDHMGQPKYPRDHFYRWTIGGFRERCLACFVVIIRISQSREL</sequence>
<evidence type="ECO:0000313" key="2">
    <source>
        <dbReference type="RefSeq" id="XP_027120905.1"/>
    </source>
</evidence>
<organism evidence="1 2">
    <name type="scientific">Coffea arabica</name>
    <name type="common">Arabian coffee</name>
    <dbReference type="NCBI Taxonomy" id="13443"/>
    <lineage>
        <taxon>Eukaryota</taxon>
        <taxon>Viridiplantae</taxon>
        <taxon>Streptophyta</taxon>
        <taxon>Embryophyta</taxon>
        <taxon>Tracheophyta</taxon>
        <taxon>Spermatophyta</taxon>
        <taxon>Magnoliopsida</taxon>
        <taxon>eudicotyledons</taxon>
        <taxon>Gunneridae</taxon>
        <taxon>Pentapetalae</taxon>
        <taxon>asterids</taxon>
        <taxon>lamiids</taxon>
        <taxon>Gentianales</taxon>
        <taxon>Rubiaceae</taxon>
        <taxon>Ixoroideae</taxon>
        <taxon>Gardenieae complex</taxon>
        <taxon>Bertiereae - Coffeeae clade</taxon>
        <taxon>Coffeeae</taxon>
        <taxon>Coffea</taxon>
    </lineage>
</organism>
<dbReference type="Proteomes" id="UP001652660">
    <property type="component" value="Chromosome 3e"/>
</dbReference>
<dbReference type="GeneID" id="113737972"/>
<dbReference type="InterPro" id="IPR017451">
    <property type="entry name" value="F-box-assoc_interact_dom"/>
</dbReference>
<reference evidence="2" key="2">
    <citation type="submission" date="2025-08" db="UniProtKB">
        <authorList>
            <consortium name="RefSeq"/>
        </authorList>
    </citation>
    <scope>IDENTIFICATION</scope>
    <source>
        <tissue evidence="2">Leaves</tissue>
    </source>
</reference>
<dbReference type="PANTHER" id="PTHR31672:SF13">
    <property type="entry name" value="F-BOX PROTEIN CPR30-LIKE"/>
    <property type="match status" value="1"/>
</dbReference>
<dbReference type="InterPro" id="IPR050796">
    <property type="entry name" value="SCF_F-box_component"/>
</dbReference>
<accession>A0A6P6WZZ0</accession>